<evidence type="ECO:0000313" key="1">
    <source>
        <dbReference type="EMBL" id="MBJ7610534.1"/>
    </source>
</evidence>
<dbReference type="EMBL" id="JAEKNN010000063">
    <property type="protein sequence ID" value="MBJ7610534.1"/>
    <property type="molecule type" value="Genomic_DNA"/>
</dbReference>
<name>A0A934KQB4_9BACT</name>
<protein>
    <submittedName>
        <fullName evidence="1">Uncharacterized protein</fullName>
    </submittedName>
</protein>
<evidence type="ECO:0000313" key="2">
    <source>
        <dbReference type="Proteomes" id="UP000614410"/>
    </source>
</evidence>
<sequence>MGWLRNYRGALDQFGLRDPHFERDAAAWTQWASEHGWTYQAEAPELVGRYKPVYRFGAEVCRHLLTTQLHGLHTIAFEHRRYAHGGNSGEGINSLVAVIVLQLPGLPPEEFVKMGAAKTVRKLGGSVPHNYDLDLVGDELVARRASRLDSKWLQTDAELLALQIAAVPGSFWRPVSERLTTP</sequence>
<comment type="caution">
    <text evidence="1">The sequence shown here is derived from an EMBL/GenBank/DDBJ whole genome shotgun (WGS) entry which is preliminary data.</text>
</comment>
<accession>A0A934KQB4</accession>
<gene>
    <name evidence="1" type="ORF">JF887_14070</name>
</gene>
<proteinExistence type="predicted"/>
<reference evidence="1 2" key="1">
    <citation type="submission" date="2020-10" db="EMBL/GenBank/DDBJ databases">
        <title>Ca. Dormibacterota MAGs.</title>
        <authorList>
            <person name="Montgomery K."/>
        </authorList>
    </citation>
    <scope>NUCLEOTIDE SEQUENCE [LARGE SCALE GENOMIC DNA]</scope>
    <source>
        <strain evidence="1">Mitchell_Peninsula_5</strain>
    </source>
</reference>
<dbReference type="AlphaFoldDB" id="A0A934KQB4"/>
<organism evidence="1 2">
    <name type="scientific">Candidatus Amunia macphersoniae</name>
    <dbReference type="NCBI Taxonomy" id="3127014"/>
    <lineage>
        <taxon>Bacteria</taxon>
        <taxon>Bacillati</taxon>
        <taxon>Candidatus Dormiibacterota</taxon>
        <taxon>Candidatus Dormibacteria</taxon>
        <taxon>Candidatus Aeolococcales</taxon>
        <taxon>Candidatus Aeolococcaceae</taxon>
        <taxon>Candidatus Amunia</taxon>
    </lineage>
</organism>
<dbReference type="Proteomes" id="UP000614410">
    <property type="component" value="Unassembled WGS sequence"/>
</dbReference>